<evidence type="ECO:0000313" key="2">
    <source>
        <dbReference type="Proteomes" id="UP001064632"/>
    </source>
</evidence>
<accession>A0ABY6B9Q7</accession>
<dbReference type="Proteomes" id="UP001064632">
    <property type="component" value="Chromosome"/>
</dbReference>
<sequence length="454" mass="50027">MSSAFDSHRELSPESERFARYLAEQPFASGPLVPGRGMPHLHDWSVDQPVPLLVGTPFLERLEEVTRQAGRLIVGMPLRLVRAAPSLAARFWGMTDAETAVKVLDVPSCYDDEVYRLDLMYGDDGFRILEANMGAGASGFYAQAWLPIYLDTPVTAQYLERQGLSLRCKDTVGYLFDHVAKICRRQPDVAAGGRAGLAMLVDPRFREFASVHVARWFAEAAQRLGMECVTSTIVDESELTYGPSGVTCNGQPVHVLVRNDGQGVSRQTFAACTAGHLVAFDGPTSFFSGDKRTFALMTAMRDDAWFTRDEIGVIDALIPWTSLMLPGPVRFEDAEHDLRELALSQRERFVLKPARDYGGRGVVLGRYSDAATWQARIDAALGDHQWLLQQCASSKPYVFHHPETGYSDHDVVWGAFIVGGTPAGGTIRMKPRSLTDGVINVGRAGQEGLFCLHD</sequence>
<keyword evidence="2" id="KW-1185">Reference proteome</keyword>
<dbReference type="SUPFAM" id="SSF56059">
    <property type="entry name" value="Glutathione synthetase ATP-binding domain-like"/>
    <property type="match status" value="1"/>
</dbReference>
<evidence type="ECO:0008006" key="3">
    <source>
        <dbReference type="Google" id="ProtNLM"/>
    </source>
</evidence>
<evidence type="ECO:0000313" key="1">
    <source>
        <dbReference type="EMBL" id="UXI66271.1"/>
    </source>
</evidence>
<name>A0ABY6B9Q7_9GAMM</name>
<dbReference type="RefSeq" id="WP_261693255.1">
    <property type="nucleotide sequence ID" value="NZ_CP104694.1"/>
</dbReference>
<proteinExistence type="predicted"/>
<dbReference type="EMBL" id="CP104694">
    <property type="protein sequence ID" value="UXI66271.1"/>
    <property type="molecule type" value="Genomic_DNA"/>
</dbReference>
<reference evidence="1" key="1">
    <citation type="submission" date="2022-09" db="EMBL/GenBank/DDBJ databases">
        <title>Tahibacter sp. nov., isolated from a fresh water.</title>
        <authorList>
            <person name="Baek J.H."/>
            <person name="Lee J.K."/>
            <person name="Kim J.M."/>
            <person name="Jeon C.O."/>
        </authorList>
    </citation>
    <scope>NUCLEOTIDE SEQUENCE</scope>
    <source>
        <strain evidence="1">W38</strain>
    </source>
</reference>
<gene>
    <name evidence="1" type="ORF">N4264_16110</name>
</gene>
<protein>
    <recommendedName>
        <fullName evidence="3">Circularly permuted ATP-grasp superfamily protein</fullName>
    </recommendedName>
</protein>
<organism evidence="1 2">
    <name type="scientific">Tahibacter amnicola</name>
    <dbReference type="NCBI Taxonomy" id="2976241"/>
    <lineage>
        <taxon>Bacteria</taxon>
        <taxon>Pseudomonadati</taxon>
        <taxon>Pseudomonadota</taxon>
        <taxon>Gammaproteobacteria</taxon>
        <taxon>Lysobacterales</taxon>
        <taxon>Rhodanobacteraceae</taxon>
        <taxon>Tahibacter</taxon>
    </lineage>
</organism>